<dbReference type="EMBL" id="JBANRG010000033">
    <property type="protein sequence ID" value="KAK7450530.1"/>
    <property type="molecule type" value="Genomic_DNA"/>
</dbReference>
<comment type="caution">
    <text evidence="2">The sequence shown here is derived from an EMBL/GenBank/DDBJ whole genome shotgun (WGS) entry which is preliminary data.</text>
</comment>
<name>A0ABR1J4I7_9AGAR</name>
<sequence>MSHTVNEYSTLIQKKEDRNFTKKEDHGQAGAARAEVQTELDEPRAWKSYPMKRRDTTEWRRARTSG</sequence>
<gene>
    <name evidence="2" type="ORF">VKT23_012839</name>
</gene>
<reference evidence="2 3" key="1">
    <citation type="submission" date="2024-01" db="EMBL/GenBank/DDBJ databases">
        <title>A draft genome for the cacao thread blight pathogen Marasmiellus scandens.</title>
        <authorList>
            <person name="Baruah I.K."/>
            <person name="Leung J."/>
            <person name="Bukari Y."/>
            <person name="Amoako-Attah I."/>
            <person name="Meinhardt L.W."/>
            <person name="Bailey B.A."/>
            <person name="Cohen S.P."/>
        </authorList>
    </citation>
    <scope>NUCLEOTIDE SEQUENCE [LARGE SCALE GENOMIC DNA]</scope>
    <source>
        <strain evidence="2 3">GH-19</strain>
    </source>
</reference>
<feature type="compositionally biased region" description="Basic and acidic residues" evidence="1">
    <location>
        <begin position="52"/>
        <end position="66"/>
    </location>
</feature>
<evidence type="ECO:0000256" key="1">
    <source>
        <dbReference type="SAM" id="MobiDB-lite"/>
    </source>
</evidence>
<accession>A0ABR1J4I7</accession>
<evidence type="ECO:0000313" key="2">
    <source>
        <dbReference type="EMBL" id="KAK7450530.1"/>
    </source>
</evidence>
<dbReference type="Proteomes" id="UP001498398">
    <property type="component" value="Unassembled WGS sequence"/>
</dbReference>
<feature type="compositionally biased region" description="Basic and acidic residues" evidence="1">
    <location>
        <begin position="16"/>
        <end position="27"/>
    </location>
</feature>
<keyword evidence="3" id="KW-1185">Reference proteome</keyword>
<feature type="region of interest" description="Disordered" evidence="1">
    <location>
        <begin position="16"/>
        <end position="66"/>
    </location>
</feature>
<protein>
    <submittedName>
        <fullName evidence="2">Uncharacterized protein</fullName>
    </submittedName>
</protein>
<organism evidence="2 3">
    <name type="scientific">Marasmiellus scandens</name>
    <dbReference type="NCBI Taxonomy" id="2682957"/>
    <lineage>
        <taxon>Eukaryota</taxon>
        <taxon>Fungi</taxon>
        <taxon>Dikarya</taxon>
        <taxon>Basidiomycota</taxon>
        <taxon>Agaricomycotina</taxon>
        <taxon>Agaricomycetes</taxon>
        <taxon>Agaricomycetidae</taxon>
        <taxon>Agaricales</taxon>
        <taxon>Marasmiineae</taxon>
        <taxon>Omphalotaceae</taxon>
        <taxon>Marasmiellus</taxon>
    </lineage>
</organism>
<proteinExistence type="predicted"/>
<evidence type="ECO:0000313" key="3">
    <source>
        <dbReference type="Proteomes" id="UP001498398"/>
    </source>
</evidence>